<evidence type="ECO:0000256" key="8">
    <source>
        <dbReference type="ARBA" id="ARBA00023145"/>
    </source>
</evidence>
<dbReference type="NCBIfam" id="TIGR01965">
    <property type="entry name" value="VCBS_repeat"/>
    <property type="match status" value="2"/>
</dbReference>
<dbReference type="Proteomes" id="UP000295724">
    <property type="component" value="Unassembled WGS sequence"/>
</dbReference>
<dbReference type="Pfam" id="PF00082">
    <property type="entry name" value="Peptidase_S8"/>
    <property type="match status" value="1"/>
</dbReference>
<dbReference type="PROSITE" id="PS00138">
    <property type="entry name" value="SUBTILASE_SER"/>
    <property type="match status" value="1"/>
</dbReference>
<dbReference type="InterPro" id="IPR002884">
    <property type="entry name" value="P_dom"/>
</dbReference>
<keyword evidence="4 9" id="KW-0645">Protease</keyword>
<dbReference type="PROSITE" id="PS00137">
    <property type="entry name" value="SUBTILASE_HIS"/>
    <property type="match status" value="1"/>
</dbReference>
<dbReference type="Pfam" id="PF17963">
    <property type="entry name" value="Big_9"/>
    <property type="match status" value="5"/>
</dbReference>
<dbReference type="GO" id="GO:0005737">
    <property type="term" value="C:cytoplasm"/>
    <property type="evidence" value="ECO:0007669"/>
    <property type="project" value="UniProtKB-ARBA"/>
</dbReference>
<dbReference type="PANTHER" id="PTHR42884">
    <property type="entry name" value="PROPROTEIN CONVERTASE SUBTILISIN/KEXIN-RELATED"/>
    <property type="match status" value="1"/>
</dbReference>
<dbReference type="InterPro" id="IPR036852">
    <property type="entry name" value="Peptidase_S8/S53_dom_sf"/>
</dbReference>
<evidence type="ECO:0000313" key="13">
    <source>
        <dbReference type="Proteomes" id="UP000295724"/>
    </source>
</evidence>
<comment type="similarity">
    <text evidence="2 9">Belongs to the peptidase S8 family.</text>
</comment>
<dbReference type="InterPro" id="IPR023828">
    <property type="entry name" value="Peptidase_S8_Ser-AS"/>
</dbReference>
<keyword evidence="13" id="KW-1185">Reference proteome</keyword>
<protein>
    <submittedName>
        <fullName evidence="12">Proprotein convertase P-domain-containing protein</fullName>
    </submittedName>
</protein>
<comment type="subcellular location">
    <subcellularLocation>
        <location evidence="1">Secreted</location>
    </subcellularLocation>
</comment>
<dbReference type="InterPro" id="IPR022398">
    <property type="entry name" value="Peptidase_S8_His-AS"/>
</dbReference>
<organism evidence="12 13">
    <name type="scientific">Marinicella litoralis</name>
    <dbReference type="NCBI Taxonomy" id="644220"/>
    <lineage>
        <taxon>Bacteria</taxon>
        <taxon>Pseudomonadati</taxon>
        <taxon>Pseudomonadota</taxon>
        <taxon>Gammaproteobacteria</taxon>
        <taxon>Lysobacterales</taxon>
        <taxon>Marinicellaceae</taxon>
        <taxon>Marinicella</taxon>
    </lineage>
</organism>
<comment type="caution">
    <text evidence="12">The sequence shown here is derived from an EMBL/GenBank/DDBJ whole genome shotgun (WGS) entry which is preliminary data.</text>
</comment>
<evidence type="ECO:0000256" key="9">
    <source>
        <dbReference type="PROSITE-ProRule" id="PRU01240"/>
    </source>
</evidence>
<dbReference type="RefSeq" id="WP_211337041.1">
    <property type="nucleotide sequence ID" value="NZ_SNZB01000004.1"/>
</dbReference>
<dbReference type="InterPro" id="IPR034176">
    <property type="entry name" value="Peptidases_S8_13"/>
</dbReference>
<evidence type="ECO:0000256" key="1">
    <source>
        <dbReference type="ARBA" id="ARBA00004613"/>
    </source>
</evidence>
<dbReference type="FunFam" id="3.40.50.200:FF:000022">
    <property type="entry name" value="Extracellular protease"/>
    <property type="match status" value="1"/>
</dbReference>
<evidence type="ECO:0000256" key="7">
    <source>
        <dbReference type="ARBA" id="ARBA00022825"/>
    </source>
</evidence>
<dbReference type="InterPro" id="IPR008979">
    <property type="entry name" value="Galactose-bd-like_sf"/>
</dbReference>
<evidence type="ECO:0000256" key="3">
    <source>
        <dbReference type="ARBA" id="ARBA00022525"/>
    </source>
</evidence>
<dbReference type="GO" id="GO:0016020">
    <property type="term" value="C:membrane"/>
    <property type="evidence" value="ECO:0007669"/>
    <property type="project" value="TreeGrafter"/>
</dbReference>
<dbReference type="SUPFAM" id="SSF52743">
    <property type="entry name" value="Subtilisin-like"/>
    <property type="match status" value="1"/>
</dbReference>
<evidence type="ECO:0000259" key="11">
    <source>
        <dbReference type="PROSITE" id="PS51829"/>
    </source>
</evidence>
<evidence type="ECO:0000256" key="5">
    <source>
        <dbReference type="ARBA" id="ARBA00022729"/>
    </source>
</evidence>
<dbReference type="EMBL" id="SNZB01000004">
    <property type="protein sequence ID" value="TDR19300.1"/>
    <property type="molecule type" value="Genomic_DNA"/>
</dbReference>
<dbReference type="Gene3D" id="2.60.120.260">
    <property type="entry name" value="Galactose-binding domain-like"/>
    <property type="match status" value="1"/>
</dbReference>
<keyword evidence="7 9" id="KW-0720">Serine protease</keyword>
<dbReference type="PANTHER" id="PTHR42884:SF14">
    <property type="entry name" value="NEUROENDOCRINE CONVERTASE 1"/>
    <property type="match status" value="1"/>
</dbReference>
<dbReference type="PRINTS" id="PR00723">
    <property type="entry name" value="SUBTILISIN"/>
</dbReference>
<feature type="active site" description="Charge relay system" evidence="9">
    <location>
        <position position="211"/>
    </location>
</feature>
<dbReference type="InterPro" id="IPR036116">
    <property type="entry name" value="FN3_sf"/>
</dbReference>
<dbReference type="InterPro" id="IPR003961">
    <property type="entry name" value="FN3_dom"/>
</dbReference>
<evidence type="ECO:0000313" key="12">
    <source>
        <dbReference type="EMBL" id="TDR19300.1"/>
    </source>
</evidence>
<dbReference type="Gene3D" id="2.60.40.10">
    <property type="entry name" value="Immunoglobulins"/>
    <property type="match status" value="1"/>
</dbReference>
<dbReference type="GO" id="GO:0012505">
    <property type="term" value="C:endomembrane system"/>
    <property type="evidence" value="ECO:0007669"/>
    <property type="project" value="UniProtKB-ARBA"/>
</dbReference>
<sequence length="1419" mass="145127">MKYKSYLKPTALSVALGMVFAPQADASGLVDRLIIKYKQGNGAIVYESSQNLSLLSSLAGVPLAHARFMHDGSQVIKLTQNYSDLEMMDIIKQLSLSSSIEYVEEDKLMQKSFIPNDTFYNLQWHYYEAIGGINLEAAWDVSTGLGVTIAVLDTGYRPHVDLAANIVGGYDMIDDPFVGNDGDARDADASDPGDWVVASDGCGAASDSSWHGTHVAGTVAAVTNNNAGVAGVAFDAQVVPVRVLGKCGGYTSDIADGMVWASGGTVTGVPNNPNPAQVMNLSLGGSGACSAATQTAIDTAVANGSVVVVASGNSNADVSGFNPGNCNNVISVASTDRNADRAYYSNYGSLIDIAAPGGDVTVGTGQDGVASTLNDGTTTPGADTYVYYQGTSMAAPHVAGVVGLMFQVNPAVTPAEVEAAIKSSARSFPGGSDCITTYDCGDGIIDAAAAIAAVNVGPVATLSTANDTISVCTNQGSTAFALTLADFGNSTEMTVSGCPSGGSCSYSVDPVNAPADTTNLNISSIGSITPGSYNLIATGTDSIDAGITDDLSLSFSVLAAAGNPVLSSPADNATSVATMPTLTWGAASQATSYTIEVATDVGFNNIVETVSGLNTTTYDVTTLLSGNTTYFWRVTAVNSCGNGASTVYSFTTGTEVCQVYNSSDVPKTITDSPAAGDVDSVLNIADDGTITDVNVINFTGTHTWINDLSFRLESPELSTVNLMPRRCSNEDDWDIGFDDDATNPVTSAPCPPTDGLSYQPTGSLADYDNENLNGVWTMTVNDAANLDGGSIDSWSLEICYIPTVSNTPPVANNDNSASTDEDSALASVDLTGNDTDVDGDDVEISSIDTTGTLGAVTINGDNDTVSYDPNGQFDSLAAGASTTDTFSYTVTDGNGGSDTASVTITINGLNDAPDAVDDTSASTDEDSALASVDLTGNDTDAESDDVEISSIDTTGTLGAVTINGDNDTVSYDPNGQFDSLAAGASTTDTFSYTVTDGNGGSDTASVTITINGVNDAPTAVSDAATTDEDVMVSVPVLLGDSDPDQGDTLSVTSCSSPVNGGVVLNGNNCEFTPAPNYNGQGSFIYAISDGNGGTDSATVTVDVDPVNDNPVAVNDEVDTDEDTMVSVAVLTGDSDVDTGDVLNVTSCSAPVNGSVVLNGDNCEFTPSPDFTGQGTFTYAITDNNGGSDSASVTVNVDPINDDPVAVNDEADTDEDTMVSVAVLTGDSDVDTGDVLSVTSCSAPVNGAVVLNGDNCEFTPSPDFNGLGSFTYAISDNNGGSDTASVTITVAAVNDEPTMAVNSVVYIKLDDIANPPAHNMACQFDFGPDDEDVSQAVADMIVQVQSDPNGVLNPNGIDMDNTGAMSYSFSGNSGVVEVTVALQDDGGTANGGDDTSVDHTFYVHVQDYLFIDGFESNVCQ</sequence>
<name>A0A4R6XMI5_9GAMM</name>
<dbReference type="GO" id="GO:0005576">
    <property type="term" value="C:extracellular region"/>
    <property type="evidence" value="ECO:0007669"/>
    <property type="project" value="UniProtKB-SubCell"/>
</dbReference>
<accession>A0A4R6XMI5</accession>
<dbReference type="InterPro" id="IPR010221">
    <property type="entry name" value="VCBS_dom"/>
</dbReference>
<feature type="chain" id="PRO_5020989504" evidence="10">
    <location>
        <begin position="27"/>
        <end position="1419"/>
    </location>
</feature>
<evidence type="ECO:0000256" key="6">
    <source>
        <dbReference type="ARBA" id="ARBA00022801"/>
    </source>
</evidence>
<dbReference type="NCBIfam" id="NF012211">
    <property type="entry name" value="tand_rpt_95"/>
    <property type="match status" value="5"/>
</dbReference>
<dbReference type="PROSITE" id="PS51892">
    <property type="entry name" value="SUBTILASE"/>
    <property type="match status" value="1"/>
</dbReference>
<dbReference type="SUPFAM" id="SSF49785">
    <property type="entry name" value="Galactose-binding domain-like"/>
    <property type="match status" value="1"/>
</dbReference>
<feature type="active site" description="Charge relay system" evidence="9">
    <location>
        <position position="392"/>
    </location>
</feature>
<dbReference type="Gene3D" id="3.40.50.200">
    <property type="entry name" value="Peptidase S8/S53 domain"/>
    <property type="match status" value="1"/>
</dbReference>
<dbReference type="Gene3D" id="2.60.40.3440">
    <property type="match status" value="2"/>
</dbReference>
<dbReference type="InterPro" id="IPR015500">
    <property type="entry name" value="Peptidase_S8_subtilisin-rel"/>
</dbReference>
<keyword evidence="5 10" id="KW-0732">Signal</keyword>
<keyword evidence="6 9" id="KW-0378">Hydrolase</keyword>
<dbReference type="CDD" id="cd07496">
    <property type="entry name" value="Peptidases_S8_13"/>
    <property type="match status" value="1"/>
</dbReference>
<dbReference type="CDD" id="cd00063">
    <property type="entry name" value="FN3"/>
    <property type="match status" value="1"/>
</dbReference>
<feature type="domain" description="P/Homo B" evidence="11">
    <location>
        <begin position="652"/>
        <end position="806"/>
    </location>
</feature>
<dbReference type="SUPFAM" id="SSF49265">
    <property type="entry name" value="Fibronectin type III"/>
    <property type="match status" value="1"/>
</dbReference>
<dbReference type="InterPro" id="IPR013783">
    <property type="entry name" value="Ig-like_fold"/>
</dbReference>
<dbReference type="GO" id="GO:0004252">
    <property type="term" value="F:serine-type endopeptidase activity"/>
    <property type="evidence" value="ECO:0007669"/>
    <property type="project" value="UniProtKB-UniRule"/>
</dbReference>
<evidence type="ECO:0000256" key="2">
    <source>
        <dbReference type="ARBA" id="ARBA00011073"/>
    </source>
</evidence>
<evidence type="ECO:0000256" key="10">
    <source>
        <dbReference type="SAM" id="SignalP"/>
    </source>
</evidence>
<feature type="signal peptide" evidence="10">
    <location>
        <begin position="1"/>
        <end position="26"/>
    </location>
</feature>
<keyword evidence="3" id="KW-0964">Secreted</keyword>
<dbReference type="InterPro" id="IPR000209">
    <property type="entry name" value="Peptidase_S8/S53_dom"/>
</dbReference>
<dbReference type="PROSITE" id="PS51829">
    <property type="entry name" value="P_HOMO_B"/>
    <property type="match status" value="1"/>
</dbReference>
<dbReference type="Pfam" id="PF01483">
    <property type="entry name" value="P_proprotein"/>
    <property type="match status" value="1"/>
</dbReference>
<proteinExistence type="inferred from homology"/>
<evidence type="ECO:0000256" key="4">
    <source>
        <dbReference type="ARBA" id="ARBA00022670"/>
    </source>
</evidence>
<reference evidence="12 13" key="1">
    <citation type="submission" date="2019-03" db="EMBL/GenBank/DDBJ databases">
        <title>Genomic Encyclopedia of Type Strains, Phase IV (KMG-IV): sequencing the most valuable type-strain genomes for metagenomic binning, comparative biology and taxonomic classification.</title>
        <authorList>
            <person name="Goeker M."/>
        </authorList>
    </citation>
    <scope>NUCLEOTIDE SEQUENCE [LARGE SCALE GENOMIC DNA]</scope>
    <source>
        <strain evidence="12 13">DSM 25488</strain>
    </source>
</reference>
<gene>
    <name evidence="12" type="ORF">C8D91_1848</name>
</gene>
<feature type="active site" description="Charge relay system" evidence="9">
    <location>
        <position position="153"/>
    </location>
</feature>
<dbReference type="GO" id="GO:0016485">
    <property type="term" value="P:protein processing"/>
    <property type="evidence" value="ECO:0007669"/>
    <property type="project" value="TreeGrafter"/>
</dbReference>
<dbReference type="Gene3D" id="2.60.40.2810">
    <property type="match status" value="3"/>
</dbReference>
<keyword evidence="8" id="KW-0865">Zymogen</keyword>